<evidence type="ECO:0000256" key="10">
    <source>
        <dbReference type="ARBA" id="ARBA00023204"/>
    </source>
</evidence>
<name>A0A8H4QVX8_9AGAR</name>
<feature type="compositionally biased region" description="Acidic residues" evidence="13">
    <location>
        <begin position="61"/>
        <end position="74"/>
    </location>
</feature>
<evidence type="ECO:0000256" key="4">
    <source>
        <dbReference type="ARBA" id="ARBA00022454"/>
    </source>
</evidence>
<dbReference type="GO" id="GO:0000724">
    <property type="term" value="P:double-strand break repair via homologous recombination"/>
    <property type="evidence" value="ECO:0007669"/>
    <property type="project" value="TreeGrafter"/>
</dbReference>
<keyword evidence="8 12" id="KW-0175">Coiled coil</keyword>
<keyword evidence="10" id="KW-0234">DNA repair</keyword>
<evidence type="ECO:0000256" key="5">
    <source>
        <dbReference type="ARBA" id="ARBA00022741"/>
    </source>
</evidence>
<dbReference type="AlphaFoldDB" id="A0A8H4QVX8"/>
<dbReference type="SUPFAM" id="SSF57997">
    <property type="entry name" value="Tropomyosin"/>
    <property type="match status" value="2"/>
</dbReference>
<accession>A0A8H4QVX8</accession>
<comment type="similarity">
    <text evidence="3">Belongs to the SMC family. SMC6 subfamily.</text>
</comment>
<dbReference type="Proteomes" id="UP000521872">
    <property type="component" value="Unassembled WGS sequence"/>
</dbReference>
<dbReference type="PANTHER" id="PTHR19306">
    <property type="entry name" value="STRUCTURAL MAINTENANCE OF CHROMOSOMES 5,6 SMC5, SMC6"/>
    <property type="match status" value="1"/>
</dbReference>
<evidence type="ECO:0000256" key="12">
    <source>
        <dbReference type="SAM" id="Coils"/>
    </source>
</evidence>
<evidence type="ECO:0000256" key="13">
    <source>
        <dbReference type="SAM" id="MobiDB-lite"/>
    </source>
</evidence>
<evidence type="ECO:0000256" key="11">
    <source>
        <dbReference type="ARBA" id="ARBA00023242"/>
    </source>
</evidence>
<keyword evidence="5" id="KW-0547">Nucleotide-binding</keyword>
<evidence type="ECO:0000256" key="6">
    <source>
        <dbReference type="ARBA" id="ARBA00022763"/>
    </source>
</evidence>
<comment type="subcellular location">
    <subcellularLocation>
        <location evidence="2">Chromosome</location>
    </subcellularLocation>
    <subcellularLocation>
        <location evidence="1">Nucleus</location>
    </subcellularLocation>
</comment>
<feature type="coiled-coil region" evidence="12">
    <location>
        <begin position="963"/>
        <end position="997"/>
    </location>
</feature>
<dbReference type="Gene3D" id="1.10.287.1490">
    <property type="match status" value="1"/>
</dbReference>
<dbReference type="InterPro" id="IPR003395">
    <property type="entry name" value="RecF/RecN/SMC_N"/>
</dbReference>
<gene>
    <name evidence="15" type="ORF">D9613_006277</name>
</gene>
<dbReference type="Pfam" id="PF02463">
    <property type="entry name" value="SMC_N"/>
    <property type="match status" value="1"/>
</dbReference>
<sequence length="1162" mass="132393">MPKRHHQEEIEEEDDYQDSPTTQKRARMVPSSDEEEDQRQTRPRREAVVNGKGKGKARVLDEEEVISEDDEDEVQNTQDILRKHQATQNMTDEEFEMAYAARVQAQISNRRVGPGSVGDMGIIEYIEMHQFMCHKYLKFSFGPQINFIIGHNGSGKSAVLSAITVALGGKAASTGRGNGLKSFIREGQSVSEVTIHIKNQGEEAYKPQDYGKTIVITRRFTKEGSSTWKIKSKDGKVISTKKDELSAICDHMNIQVDNPLTVLTQDSARQFLSASNPQDKYKFFLRGTQLQQLSEEYELCLSNITQTAKVLSVKKEALPDLRDRYLEVKARYEEAQRARDQKKKVDALKRELAWSHVAAKQAELEEKVEDAAKMARRIPKIEEGVQSLRTVIENASAEVEQLEEEFNQVESADHLVTRKTELQDKIRANKVKLSTFNNDLKTMDHSMATINRQIEGLENSLQDEARRMASNTQAKHEETQRQIAKVKEDISRLEAQINSIISERKTKGAEADTLKAEGGQLEEQKKQLQIDIDNANNMIKSAGQSAQDALVPYGKNIKGVLEKIRGMRWYGDMPLGPLGVHVKARDPQTWGELLRNQLAHLLCAFAVTDGRDRAQLKKLLTDSGNQRTLIIIYEKDLFDFSRGEPRQGLLTVLRALEINDDYVLRILINQAHIESQILAPTRREAEGILRHDLRGGGQAFTLDKMAVRVFPDGGVSCNTLNFRPMSGPLGLLLTGRDSAADISYHTTARDEAKRQYDEIHSRSEHLRSQYMNLRFQIEAMNKDEERLQRELRSAKNALSRIQQQANDDLPVGLAGLEAAKKEAEDERDDLKNQFAAVMNSKVALDNEQKELHDQLNEIKSSLNRHEEGRRGIAKKIEDAVEVRMKAQNDMKYMEDKLKEERKKVESAERTVSVVQQEFENWTEKAKEYCEEVPNPRKTEEVQRHLDSLQKALKEREKHQGASVEEMAEELNKAEANYQTVEKELKQLISLNRALRSSLIVRLHRWQEFRRHIALRCRHVFQYHLSQRGFFGRIMFNHDTMSLLLRVQTEDQLQTQGAAEKDPKSLSGGEKSFSTICLLLSLWECIGCPLRCLDEFDVFMDAVNRRISMKMMIDTANTSDKKQYILITPQDMNNVTLGPSVRVLRMSDPERGNGTLPFGAAAS</sequence>
<feature type="region of interest" description="Disordered" evidence="13">
    <location>
        <begin position="1"/>
        <end position="75"/>
    </location>
</feature>
<dbReference type="Gene3D" id="3.40.50.300">
    <property type="entry name" value="P-loop containing nucleotide triphosphate hydrolases"/>
    <property type="match status" value="2"/>
</dbReference>
<comment type="caution">
    <text evidence="15">The sequence shown here is derived from an EMBL/GenBank/DDBJ whole genome shotgun (WGS) entry which is preliminary data.</text>
</comment>
<dbReference type="GO" id="GO:0005524">
    <property type="term" value="F:ATP binding"/>
    <property type="evidence" value="ECO:0007669"/>
    <property type="project" value="UniProtKB-KW"/>
</dbReference>
<dbReference type="GO" id="GO:0035861">
    <property type="term" value="C:site of double-strand break"/>
    <property type="evidence" value="ECO:0007669"/>
    <property type="project" value="TreeGrafter"/>
</dbReference>
<dbReference type="InterPro" id="IPR027417">
    <property type="entry name" value="P-loop_NTPase"/>
</dbReference>
<feature type="compositionally biased region" description="Basic and acidic residues" evidence="13">
    <location>
        <begin position="38"/>
        <end position="47"/>
    </location>
</feature>
<organism evidence="15 16">
    <name type="scientific">Agrocybe pediades</name>
    <dbReference type="NCBI Taxonomy" id="84607"/>
    <lineage>
        <taxon>Eukaryota</taxon>
        <taxon>Fungi</taxon>
        <taxon>Dikarya</taxon>
        <taxon>Basidiomycota</taxon>
        <taxon>Agaricomycotina</taxon>
        <taxon>Agaricomycetes</taxon>
        <taxon>Agaricomycetidae</taxon>
        <taxon>Agaricales</taxon>
        <taxon>Agaricineae</taxon>
        <taxon>Strophariaceae</taxon>
        <taxon>Agrocybe</taxon>
    </lineage>
</organism>
<dbReference type="SUPFAM" id="SSF52540">
    <property type="entry name" value="P-loop containing nucleoside triphosphate hydrolases"/>
    <property type="match status" value="1"/>
</dbReference>
<keyword evidence="4" id="KW-0158">Chromosome</keyword>
<feature type="coiled-coil region" evidence="12">
    <location>
        <begin position="318"/>
        <end position="412"/>
    </location>
</feature>
<keyword evidence="7" id="KW-0067">ATP-binding</keyword>
<evidence type="ECO:0000256" key="8">
    <source>
        <dbReference type="ARBA" id="ARBA00023054"/>
    </source>
</evidence>
<dbReference type="EMBL" id="JAACJL010000030">
    <property type="protein sequence ID" value="KAF4617302.1"/>
    <property type="molecule type" value="Genomic_DNA"/>
</dbReference>
<feature type="coiled-coil region" evidence="12">
    <location>
        <begin position="749"/>
        <end position="924"/>
    </location>
</feature>
<keyword evidence="16" id="KW-1185">Reference proteome</keyword>
<evidence type="ECO:0000313" key="15">
    <source>
        <dbReference type="EMBL" id="KAF4617302.1"/>
    </source>
</evidence>
<evidence type="ECO:0000259" key="14">
    <source>
        <dbReference type="Pfam" id="PF02463"/>
    </source>
</evidence>
<evidence type="ECO:0000256" key="9">
    <source>
        <dbReference type="ARBA" id="ARBA00023172"/>
    </source>
</evidence>
<dbReference type="GO" id="GO:0003684">
    <property type="term" value="F:damaged DNA binding"/>
    <property type="evidence" value="ECO:0007669"/>
    <property type="project" value="TreeGrafter"/>
</dbReference>
<dbReference type="GO" id="GO:0005634">
    <property type="term" value="C:nucleus"/>
    <property type="evidence" value="ECO:0007669"/>
    <property type="project" value="UniProtKB-SubCell"/>
</dbReference>
<feature type="coiled-coil region" evidence="12">
    <location>
        <begin position="447"/>
        <end position="545"/>
    </location>
</feature>
<proteinExistence type="inferred from homology"/>
<dbReference type="GO" id="GO:0030915">
    <property type="term" value="C:Smc5-Smc6 complex"/>
    <property type="evidence" value="ECO:0007669"/>
    <property type="project" value="TreeGrafter"/>
</dbReference>
<dbReference type="GO" id="GO:0003697">
    <property type="term" value="F:single-stranded DNA binding"/>
    <property type="evidence" value="ECO:0007669"/>
    <property type="project" value="TreeGrafter"/>
</dbReference>
<protein>
    <recommendedName>
        <fullName evidence="14">RecF/RecN/SMC N-terminal domain-containing protein</fullName>
    </recommendedName>
</protein>
<evidence type="ECO:0000256" key="1">
    <source>
        <dbReference type="ARBA" id="ARBA00004123"/>
    </source>
</evidence>
<reference evidence="15 16" key="1">
    <citation type="submission" date="2019-12" db="EMBL/GenBank/DDBJ databases">
        <authorList>
            <person name="Floudas D."/>
            <person name="Bentzer J."/>
            <person name="Ahren D."/>
            <person name="Johansson T."/>
            <person name="Persson P."/>
            <person name="Tunlid A."/>
        </authorList>
    </citation>
    <scope>NUCLEOTIDE SEQUENCE [LARGE SCALE GENOMIC DNA]</scope>
    <source>
        <strain evidence="15 16">CBS 102.39</strain>
    </source>
</reference>
<evidence type="ECO:0000256" key="3">
    <source>
        <dbReference type="ARBA" id="ARBA00006793"/>
    </source>
</evidence>
<evidence type="ECO:0000256" key="7">
    <source>
        <dbReference type="ARBA" id="ARBA00022840"/>
    </source>
</evidence>
<evidence type="ECO:0000256" key="2">
    <source>
        <dbReference type="ARBA" id="ARBA00004286"/>
    </source>
</evidence>
<dbReference type="PANTHER" id="PTHR19306:SF6">
    <property type="entry name" value="STRUCTURAL MAINTENANCE OF CHROMOSOMES PROTEIN 6"/>
    <property type="match status" value="1"/>
</dbReference>
<keyword evidence="6" id="KW-0227">DNA damage</keyword>
<feature type="domain" description="RecF/RecN/SMC N-terminal" evidence="14">
    <location>
        <begin position="123"/>
        <end position="1129"/>
    </location>
</feature>
<evidence type="ECO:0000313" key="16">
    <source>
        <dbReference type="Proteomes" id="UP000521872"/>
    </source>
</evidence>
<keyword evidence="9" id="KW-0233">DNA recombination</keyword>
<keyword evidence="11" id="KW-0539">Nucleus</keyword>